<gene>
    <name evidence="2" type="primary">ORF91346</name>
</gene>
<feature type="non-terminal residue" evidence="2">
    <location>
        <position position="1"/>
    </location>
</feature>
<accession>A0A0B7A1P1</accession>
<organism evidence="2">
    <name type="scientific">Arion vulgaris</name>
    <dbReference type="NCBI Taxonomy" id="1028688"/>
    <lineage>
        <taxon>Eukaryota</taxon>
        <taxon>Metazoa</taxon>
        <taxon>Spiralia</taxon>
        <taxon>Lophotrochozoa</taxon>
        <taxon>Mollusca</taxon>
        <taxon>Gastropoda</taxon>
        <taxon>Heterobranchia</taxon>
        <taxon>Euthyneura</taxon>
        <taxon>Panpulmonata</taxon>
        <taxon>Eupulmonata</taxon>
        <taxon>Stylommatophora</taxon>
        <taxon>Helicina</taxon>
        <taxon>Arionoidea</taxon>
        <taxon>Arionidae</taxon>
        <taxon>Arion</taxon>
    </lineage>
</organism>
<protein>
    <submittedName>
        <fullName evidence="2">Uncharacterized protein</fullName>
    </submittedName>
</protein>
<keyword evidence="1" id="KW-0472">Membrane</keyword>
<dbReference type="AlphaFoldDB" id="A0A0B7A1P1"/>
<dbReference type="EMBL" id="HACG01027637">
    <property type="protein sequence ID" value="CEK74502.1"/>
    <property type="molecule type" value="Transcribed_RNA"/>
</dbReference>
<name>A0A0B7A1P1_9EUPU</name>
<feature type="transmembrane region" description="Helical" evidence="1">
    <location>
        <begin position="20"/>
        <end position="42"/>
    </location>
</feature>
<evidence type="ECO:0000256" key="1">
    <source>
        <dbReference type="SAM" id="Phobius"/>
    </source>
</evidence>
<sequence length="77" mass="9012">LRAIREFSLCHFVFTSNKGLLIMPFSCITLYFIDLFAACIVCSPEFNYWLCRSLHTDDDDDDAKQKERDICIQTKLI</sequence>
<reference evidence="2" key="1">
    <citation type="submission" date="2014-12" db="EMBL/GenBank/DDBJ databases">
        <title>Insight into the proteome of Arion vulgaris.</title>
        <authorList>
            <person name="Aradska J."/>
            <person name="Bulat T."/>
            <person name="Smidak R."/>
            <person name="Sarate P."/>
            <person name="Gangsoo J."/>
            <person name="Sialana F."/>
            <person name="Bilban M."/>
            <person name="Lubec G."/>
        </authorList>
    </citation>
    <scope>NUCLEOTIDE SEQUENCE</scope>
    <source>
        <tissue evidence="2">Skin</tissue>
    </source>
</reference>
<evidence type="ECO:0000313" key="2">
    <source>
        <dbReference type="EMBL" id="CEK74502.1"/>
    </source>
</evidence>
<proteinExistence type="predicted"/>
<keyword evidence="1" id="KW-0812">Transmembrane</keyword>
<keyword evidence="1" id="KW-1133">Transmembrane helix</keyword>